<proteinExistence type="predicted"/>
<keyword evidence="3" id="KW-1185">Reference proteome</keyword>
<organism evidence="1 3">
    <name type="scientific">Puccinia graminis f. sp. tritici</name>
    <dbReference type="NCBI Taxonomy" id="56615"/>
    <lineage>
        <taxon>Eukaryota</taxon>
        <taxon>Fungi</taxon>
        <taxon>Dikarya</taxon>
        <taxon>Basidiomycota</taxon>
        <taxon>Pucciniomycotina</taxon>
        <taxon>Pucciniomycetes</taxon>
        <taxon>Pucciniales</taxon>
        <taxon>Pucciniaceae</taxon>
        <taxon>Puccinia</taxon>
    </lineage>
</organism>
<sequence length="167" mass="18575">MSLASAYSRLLREMEIQPTPTNPLDPSAPVPKSTVKHYCYLTSHVNILFPKDSADDDTMRLSQVTFYICADILLFPAPGTSGGKVDQLIVSLTRLSFRYTPDGQDRTRLLPDLKKEDDFHPKIPMEIKTAYPTIESDSSPGPSESEYLQKLTIVYLNEACMSSAGRG</sequence>
<evidence type="ECO:0000313" key="3">
    <source>
        <dbReference type="Proteomes" id="UP000324748"/>
    </source>
</evidence>
<dbReference type="AlphaFoldDB" id="A0A5B0MAM6"/>
<accession>A0A5B0MAM6</accession>
<evidence type="ECO:0000313" key="4">
    <source>
        <dbReference type="Proteomes" id="UP000325313"/>
    </source>
</evidence>
<dbReference type="Proteomes" id="UP000324748">
    <property type="component" value="Unassembled WGS sequence"/>
</dbReference>
<comment type="caution">
    <text evidence="1">The sequence shown here is derived from an EMBL/GenBank/DDBJ whole genome shotgun (WGS) entry which is preliminary data.</text>
</comment>
<dbReference type="Proteomes" id="UP000325313">
    <property type="component" value="Unassembled WGS sequence"/>
</dbReference>
<dbReference type="EMBL" id="VDEP01000076">
    <property type="protein sequence ID" value="KAA1132780.1"/>
    <property type="molecule type" value="Genomic_DNA"/>
</dbReference>
<reference evidence="3 4" key="1">
    <citation type="submission" date="2019-05" db="EMBL/GenBank/DDBJ databases">
        <title>Emergence of the Ug99 lineage of the wheat stem rust pathogen through somatic hybridization.</title>
        <authorList>
            <person name="Li F."/>
            <person name="Upadhyaya N.M."/>
            <person name="Sperschneider J."/>
            <person name="Matny O."/>
            <person name="Nguyen-Phuc H."/>
            <person name="Mago R."/>
            <person name="Raley C."/>
            <person name="Miller M.E."/>
            <person name="Silverstein K.A.T."/>
            <person name="Henningsen E."/>
            <person name="Hirsch C.D."/>
            <person name="Visser B."/>
            <person name="Pretorius Z.A."/>
            <person name="Steffenson B.J."/>
            <person name="Schwessinger B."/>
            <person name="Dodds P.N."/>
            <person name="Figueroa M."/>
        </authorList>
    </citation>
    <scope>NUCLEOTIDE SEQUENCE [LARGE SCALE GENOMIC DNA]</scope>
    <source>
        <strain evidence="1">21-0</strain>
        <strain evidence="2 4">Ug99</strain>
    </source>
</reference>
<protein>
    <submittedName>
        <fullName evidence="1">Uncharacterized protein</fullName>
    </submittedName>
</protein>
<evidence type="ECO:0000313" key="2">
    <source>
        <dbReference type="EMBL" id="KAA1132780.1"/>
    </source>
</evidence>
<evidence type="ECO:0000313" key="1">
    <source>
        <dbReference type="EMBL" id="KAA1073722.1"/>
    </source>
</evidence>
<dbReference type="EMBL" id="VSWC01000158">
    <property type="protein sequence ID" value="KAA1073722.1"/>
    <property type="molecule type" value="Genomic_DNA"/>
</dbReference>
<gene>
    <name evidence="1" type="ORF">PGT21_023516</name>
    <name evidence="2" type="ORF">PGTUg99_012333</name>
</gene>
<name>A0A5B0MAM6_PUCGR</name>